<evidence type="ECO:0000313" key="2">
    <source>
        <dbReference type="Proteomes" id="UP000232101"/>
    </source>
</evidence>
<protein>
    <submittedName>
        <fullName evidence="1">Uncharacterized protein</fullName>
    </submittedName>
</protein>
<dbReference type="EMBL" id="PHQY01000612">
    <property type="protein sequence ID" value="PJO43424.1"/>
    <property type="molecule type" value="Genomic_DNA"/>
</dbReference>
<sequence length="108" mass="12282">MISRELMVAAINDITTIKNIEMDPKHLALDVYALAQAFSDKEEFKEVIVSVILAIKDVFKDGDIGDDLKYRLEGFKSHHFSSPYPKIPGDEDMRVVYPTYKSTIILAF</sequence>
<name>A0A2M9Q5T4_9BACI</name>
<evidence type="ECO:0000313" key="1">
    <source>
        <dbReference type="EMBL" id="PJO43424.1"/>
    </source>
</evidence>
<dbReference type="AlphaFoldDB" id="A0A2M9Q5T4"/>
<gene>
    <name evidence="1" type="ORF">CWD94_12815</name>
</gene>
<dbReference type="RefSeq" id="WP_100543389.1">
    <property type="nucleotide sequence ID" value="NZ_PHQY01000612.1"/>
</dbReference>
<dbReference type="Proteomes" id="UP000232101">
    <property type="component" value="Unassembled WGS sequence"/>
</dbReference>
<proteinExistence type="predicted"/>
<organism evidence="1 2">
    <name type="scientific">Lysinibacillus xylanilyticus</name>
    <dbReference type="NCBI Taxonomy" id="582475"/>
    <lineage>
        <taxon>Bacteria</taxon>
        <taxon>Bacillati</taxon>
        <taxon>Bacillota</taxon>
        <taxon>Bacilli</taxon>
        <taxon>Bacillales</taxon>
        <taxon>Bacillaceae</taxon>
        <taxon>Lysinibacillus</taxon>
    </lineage>
</organism>
<comment type="caution">
    <text evidence="1">The sequence shown here is derived from an EMBL/GenBank/DDBJ whole genome shotgun (WGS) entry which is preliminary data.</text>
</comment>
<reference evidence="1 2" key="1">
    <citation type="submission" date="2017-11" db="EMBL/GenBank/DDBJ databases">
        <title>Bacterial isolate from king chilli rhizosphere.</title>
        <authorList>
            <person name="Takhelmayum P."/>
            <person name="Sarangthem I."/>
        </authorList>
    </citation>
    <scope>NUCLEOTIDE SEQUENCE [LARGE SCALE GENOMIC DNA]</scope>
    <source>
        <strain evidence="2">t26</strain>
    </source>
</reference>
<accession>A0A2M9Q5T4</accession>